<reference evidence="2 3" key="1">
    <citation type="submission" date="2023-10" db="EMBL/GenBank/DDBJ databases">
        <title>Chromosome-scale genome assembly provides insights into flower coloration mechanisms of Canna indica.</title>
        <authorList>
            <person name="Li C."/>
        </authorList>
    </citation>
    <scope>NUCLEOTIDE SEQUENCE [LARGE SCALE GENOMIC DNA]</scope>
    <source>
        <tissue evidence="2">Flower</tissue>
    </source>
</reference>
<dbReference type="PANTHER" id="PTHR36310">
    <property type="entry name" value="CYCLIN-DEPENDENT PROTEIN KINASE INHIBITOR SMR11"/>
    <property type="match status" value="1"/>
</dbReference>
<keyword evidence="3" id="KW-1185">Reference proteome</keyword>
<dbReference type="InterPro" id="IPR038971">
    <property type="entry name" value="SMR11/SMR16"/>
</dbReference>
<organism evidence="2 3">
    <name type="scientific">Canna indica</name>
    <name type="common">Indian-shot</name>
    <dbReference type="NCBI Taxonomy" id="4628"/>
    <lineage>
        <taxon>Eukaryota</taxon>
        <taxon>Viridiplantae</taxon>
        <taxon>Streptophyta</taxon>
        <taxon>Embryophyta</taxon>
        <taxon>Tracheophyta</taxon>
        <taxon>Spermatophyta</taxon>
        <taxon>Magnoliopsida</taxon>
        <taxon>Liliopsida</taxon>
        <taxon>Zingiberales</taxon>
        <taxon>Cannaceae</taxon>
        <taxon>Canna</taxon>
    </lineage>
</organism>
<accession>A0AAQ3QD71</accession>
<feature type="region of interest" description="Disordered" evidence="1">
    <location>
        <begin position="116"/>
        <end position="149"/>
    </location>
</feature>
<dbReference type="Proteomes" id="UP001327560">
    <property type="component" value="Chromosome 4"/>
</dbReference>
<gene>
    <name evidence="2" type="ORF">Cni_G13580</name>
</gene>
<name>A0AAQ3QD71_9LILI</name>
<dbReference type="AlphaFoldDB" id="A0AAQ3QD71"/>
<evidence type="ECO:0000313" key="3">
    <source>
        <dbReference type="Proteomes" id="UP001327560"/>
    </source>
</evidence>
<evidence type="ECO:0000313" key="2">
    <source>
        <dbReference type="EMBL" id="WOL04858.1"/>
    </source>
</evidence>
<sequence>MAGRDPFYGEEDVNTFADAGAHGKSAGSNYEGAICMTNPESIPPASKSRLSSHPPEPAGFYNDRCGTVHIPLNTQKVVEVENGSQKIFGQAPFMENNGHGHGCHDAVVVGREVYPATPSPERESLELSSSSDRSEEHDSSCQTPTKNIFDPFAPGPEELAFAPKKKILKETLMPLRRQLKFLDCGNSAQNAKDLFSEDAAEEDRLLELVFESFLELIISNQLLEISATKLSDECFRTPTSLPLLTGIAETCPPAPKREPVKARKFAPALCRKLEFETNLS</sequence>
<evidence type="ECO:0000256" key="1">
    <source>
        <dbReference type="SAM" id="MobiDB-lite"/>
    </source>
</evidence>
<feature type="region of interest" description="Disordered" evidence="1">
    <location>
        <begin position="37"/>
        <end position="57"/>
    </location>
</feature>
<proteinExistence type="predicted"/>
<protein>
    <submittedName>
        <fullName evidence="2">Uncharacterized protein</fullName>
    </submittedName>
</protein>
<dbReference type="EMBL" id="CP136893">
    <property type="protein sequence ID" value="WOL04858.1"/>
    <property type="molecule type" value="Genomic_DNA"/>
</dbReference>
<dbReference type="PANTHER" id="PTHR36310:SF1">
    <property type="entry name" value="CYCLIN-DEPENDENT PROTEIN KINASE INHIBITOR SMR11"/>
    <property type="match status" value="1"/>
</dbReference>